<dbReference type="AlphaFoldDB" id="A0A5A7QXA0"/>
<accession>A0A5A7QXA0</accession>
<dbReference type="EMBL" id="BKCP01008959">
    <property type="protein sequence ID" value="GER49920.1"/>
    <property type="molecule type" value="Genomic_DNA"/>
</dbReference>
<comment type="caution">
    <text evidence="1">The sequence shown here is derived from an EMBL/GenBank/DDBJ whole genome shotgun (WGS) entry which is preliminary data.</text>
</comment>
<evidence type="ECO:0000313" key="1">
    <source>
        <dbReference type="EMBL" id="GER49920.1"/>
    </source>
</evidence>
<dbReference type="Proteomes" id="UP000325081">
    <property type="component" value="Unassembled WGS sequence"/>
</dbReference>
<reference evidence="2" key="1">
    <citation type="journal article" date="2019" name="Curr. Biol.">
        <title>Genome Sequence of Striga asiatica Provides Insight into the Evolution of Plant Parasitism.</title>
        <authorList>
            <person name="Yoshida S."/>
            <person name="Kim S."/>
            <person name="Wafula E.K."/>
            <person name="Tanskanen J."/>
            <person name="Kim Y.M."/>
            <person name="Honaas L."/>
            <person name="Yang Z."/>
            <person name="Spallek T."/>
            <person name="Conn C.E."/>
            <person name="Ichihashi Y."/>
            <person name="Cheong K."/>
            <person name="Cui S."/>
            <person name="Der J.P."/>
            <person name="Gundlach H."/>
            <person name="Jiao Y."/>
            <person name="Hori C."/>
            <person name="Ishida J.K."/>
            <person name="Kasahara H."/>
            <person name="Kiba T."/>
            <person name="Kim M.S."/>
            <person name="Koo N."/>
            <person name="Laohavisit A."/>
            <person name="Lee Y.H."/>
            <person name="Lumba S."/>
            <person name="McCourt P."/>
            <person name="Mortimer J.C."/>
            <person name="Mutuku J.M."/>
            <person name="Nomura T."/>
            <person name="Sasaki-Sekimoto Y."/>
            <person name="Seto Y."/>
            <person name="Wang Y."/>
            <person name="Wakatake T."/>
            <person name="Sakakibara H."/>
            <person name="Demura T."/>
            <person name="Yamaguchi S."/>
            <person name="Yoneyama K."/>
            <person name="Manabe R.I."/>
            <person name="Nelson D.C."/>
            <person name="Schulman A.H."/>
            <person name="Timko M.P."/>
            <person name="dePamphilis C.W."/>
            <person name="Choi D."/>
            <person name="Shirasu K."/>
        </authorList>
    </citation>
    <scope>NUCLEOTIDE SEQUENCE [LARGE SCALE GENOMIC DNA]</scope>
    <source>
        <strain evidence="2">cv. UVA1</strain>
    </source>
</reference>
<sequence>MCCPQRGGNQKVLELPRNYLSIIIRNGANTKINNYNWVLGIQGGKPQLRVQIDGHLFCVKDLLVAGGCGWDEAIVKTLFEEEPAVKILQIKSLNPRASDIWGCSFLSKGSFFVKDS</sequence>
<keyword evidence="2" id="KW-1185">Reference proteome</keyword>
<proteinExistence type="predicted"/>
<keyword evidence="1" id="KW-0378">Hydrolase</keyword>
<dbReference type="OrthoDB" id="1742963at2759"/>
<gene>
    <name evidence="1" type="ORF">STAS_27194</name>
</gene>
<name>A0A5A7QXA0_STRAF</name>
<evidence type="ECO:0000313" key="2">
    <source>
        <dbReference type="Proteomes" id="UP000325081"/>
    </source>
</evidence>
<protein>
    <submittedName>
        <fullName evidence="1">Hydroxyacylglutathione hydrolase</fullName>
    </submittedName>
</protein>
<dbReference type="GO" id="GO:0016787">
    <property type="term" value="F:hydrolase activity"/>
    <property type="evidence" value="ECO:0007669"/>
    <property type="project" value="UniProtKB-KW"/>
</dbReference>
<organism evidence="1 2">
    <name type="scientific">Striga asiatica</name>
    <name type="common">Asiatic witchweed</name>
    <name type="synonym">Buchnera asiatica</name>
    <dbReference type="NCBI Taxonomy" id="4170"/>
    <lineage>
        <taxon>Eukaryota</taxon>
        <taxon>Viridiplantae</taxon>
        <taxon>Streptophyta</taxon>
        <taxon>Embryophyta</taxon>
        <taxon>Tracheophyta</taxon>
        <taxon>Spermatophyta</taxon>
        <taxon>Magnoliopsida</taxon>
        <taxon>eudicotyledons</taxon>
        <taxon>Gunneridae</taxon>
        <taxon>Pentapetalae</taxon>
        <taxon>asterids</taxon>
        <taxon>lamiids</taxon>
        <taxon>Lamiales</taxon>
        <taxon>Orobanchaceae</taxon>
        <taxon>Buchnereae</taxon>
        <taxon>Striga</taxon>
    </lineage>
</organism>